<gene>
    <name evidence="1" type="ORF">QO034_23265</name>
</gene>
<organism evidence="1 2">
    <name type="scientific">Sedimentitalea xiamensis</name>
    <dbReference type="NCBI Taxonomy" id="3050037"/>
    <lineage>
        <taxon>Bacteria</taxon>
        <taxon>Pseudomonadati</taxon>
        <taxon>Pseudomonadota</taxon>
        <taxon>Alphaproteobacteria</taxon>
        <taxon>Rhodobacterales</taxon>
        <taxon>Paracoccaceae</taxon>
        <taxon>Sedimentitalea</taxon>
    </lineage>
</organism>
<keyword evidence="2" id="KW-1185">Reference proteome</keyword>
<dbReference type="EMBL" id="JASNJE010000083">
    <property type="protein sequence ID" value="MDK3075968.1"/>
    <property type="molecule type" value="Genomic_DNA"/>
</dbReference>
<evidence type="ECO:0000313" key="2">
    <source>
        <dbReference type="Proteomes" id="UP001227126"/>
    </source>
</evidence>
<dbReference type="RefSeq" id="WP_284487873.1">
    <property type="nucleotide sequence ID" value="NZ_JASNJE010000083.1"/>
</dbReference>
<protein>
    <submittedName>
        <fullName evidence="1">Uncharacterized protein</fullName>
    </submittedName>
</protein>
<sequence length="112" mass="12716">PMSITPSLPDRFRRGSVFTWVNSQWKIMGLPGHFSAEINSFYLLNQGNAINFAHNNVLGSFIYLVACELTLCIAKISRDKTDFRNDRISTLNTSTRQEIANKWLMEFNDAGA</sequence>
<evidence type="ECO:0000313" key="1">
    <source>
        <dbReference type="EMBL" id="MDK3075968.1"/>
    </source>
</evidence>
<accession>A0ABT7FLF3</accession>
<reference evidence="1 2" key="1">
    <citation type="submission" date="2023-05" db="EMBL/GenBank/DDBJ databases">
        <title>Sedimentitalea sp. nov. JM2-8.</title>
        <authorList>
            <person name="Huang J."/>
        </authorList>
    </citation>
    <scope>NUCLEOTIDE SEQUENCE [LARGE SCALE GENOMIC DNA]</scope>
    <source>
        <strain evidence="1 2">JM2-8</strain>
    </source>
</reference>
<name>A0ABT7FLF3_9RHOB</name>
<dbReference type="Proteomes" id="UP001227126">
    <property type="component" value="Unassembled WGS sequence"/>
</dbReference>
<proteinExistence type="predicted"/>
<comment type="caution">
    <text evidence="1">The sequence shown here is derived from an EMBL/GenBank/DDBJ whole genome shotgun (WGS) entry which is preliminary data.</text>
</comment>
<feature type="non-terminal residue" evidence="1">
    <location>
        <position position="1"/>
    </location>
</feature>